<comment type="caution">
    <text evidence="1">The sequence shown here is derived from an EMBL/GenBank/DDBJ whole genome shotgun (WGS) entry which is preliminary data.</text>
</comment>
<dbReference type="AlphaFoldDB" id="A0A645C6U4"/>
<accession>A0A645C6U4</accession>
<proteinExistence type="predicted"/>
<evidence type="ECO:0008006" key="2">
    <source>
        <dbReference type="Google" id="ProtNLM"/>
    </source>
</evidence>
<protein>
    <recommendedName>
        <fullName evidence="2">XkdX family protein</fullName>
    </recommendedName>
</protein>
<reference evidence="1" key="1">
    <citation type="submission" date="2019-08" db="EMBL/GenBank/DDBJ databases">
        <authorList>
            <person name="Kucharzyk K."/>
            <person name="Murdoch R.W."/>
            <person name="Higgins S."/>
            <person name="Loffler F."/>
        </authorList>
    </citation>
    <scope>NUCLEOTIDE SEQUENCE</scope>
</reference>
<evidence type="ECO:0000313" key="1">
    <source>
        <dbReference type="EMBL" id="MPM69674.1"/>
    </source>
</evidence>
<name>A0A645C6U4_9ZZZZ</name>
<dbReference type="EMBL" id="VSSQ01023009">
    <property type="protein sequence ID" value="MPM69674.1"/>
    <property type="molecule type" value="Genomic_DNA"/>
</dbReference>
<sequence length="45" mass="5265">MNDMYAFLLNMWIMKKIDEAYLTAQVTKGRITEEEKAMILATPQI</sequence>
<gene>
    <name evidence="1" type="ORF">SDC9_116622</name>
</gene>
<organism evidence="1">
    <name type="scientific">bioreactor metagenome</name>
    <dbReference type="NCBI Taxonomy" id="1076179"/>
    <lineage>
        <taxon>unclassified sequences</taxon>
        <taxon>metagenomes</taxon>
        <taxon>ecological metagenomes</taxon>
    </lineage>
</organism>